<protein>
    <submittedName>
        <fullName evidence="1">Uncharacterized protein</fullName>
    </submittedName>
</protein>
<name>A0A392S2A2_9FABA</name>
<comment type="caution">
    <text evidence="1">The sequence shown here is derived from an EMBL/GenBank/DDBJ whole genome shotgun (WGS) entry which is preliminary data.</text>
</comment>
<organism evidence="1 2">
    <name type="scientific">Trifolium medium</name>
    <dbReference type="NCBI Taxonomy" id="97028"/>
    <lineage>
        <taxon>Eukaryota</taxon>
        <taxon>Viridiplantae</taxon>
        <taxon>Streptophyta</taxon>
        <taxon>Embryophyta</taxon>
        <taxon>Tracheophyta</taxon>
        <taxon>Spermatophyta</taxon>
        <taxon>Magnoliopsida</taxon>
        <taxon>eudicotyledons</taxon>
        <taxon>Gunneridae</taxon>
        <taxon>Pentapetalae</taxon>
        <taxon>rosids</taxon>
        <taxon>fabids</taxon>
        <taxon>Fabales</taxon>
        <taxon>Fabaceae</taxon>
        <taxon>Papilionoideae</taxon>
        <taxon>50 kb inversion clade</taxon>
        <taxon>NPAAA clade</taxon>
        <taxon>Hologalegina</taxon>
        <taxon>IRL clade</taxon>
        <taxon>Trifolieae</taxon>
        <taxon>Trifolium</taxon>
    </lineage>
</organism>
<sequence length="71" mass="8056">MQNPVLGFGQELKGYQKWEYKFFQVTCDLDAYDASQSQVEAVIDASQSFLDEIPDEVMAIVPEINPDDIPK</sequence>
<accession>A0A392S2A2</accession>
<reference evidence="1 2" key="1">
    <citation type="journal article" date="2018" name="Front. Plant Sci.">
        <title>Red Clover (Trifolium pratense) and Zigzag Clover (T. medium) - A Picture of Genomic Similarities and Differences.</title>
        <authorList>
            <person name="Dluhosova J."/>
            <person name="Istvanek J."/>
            <person name="Nedelnik J."/>
            <person name="Repkova J."/>
        </authorList>
    </citation>
    <scope>NUCLEOTIDE SEQUENCE [LARGE SCALE GENOMIC DNA]</scope>
    <source>
        <strain evidence="2">cv. 10/8</strain>
        <tissue evidence="1">Leaf</tissue>
    </source>
</reference>
<dbReference type="Proteomes" id="UP000265520">
    <property type="component" value="Unassembled WGS sequence"/>
</dbReference>
<evidence type="ECO:0000313" key="2">
    <source>
        <dbReference type="Proteomes" id="UP000265520"/>
    </source>
</evidence>
<dbReference type="AlphaFoldDB" id="A0A392S2A2"/>
<evidence type="ECO:0000313" key="1">
    <source>
        <dbReference type="EMBL" id="MCI42562.1"/>
    </source>
</evidence>
<keyword evidence="2" id="KW-1185">Reference proteome</keyword>
<feature type="non-terminal residue" evidence="1">
    <location>
        <position position="71"/>
    </location>
</feature>
<proteinExistence type="predicted"/>
<dbReference type="EMBL" id="LXQA010306142">
    <property type="protein sequence ID" value="MCI42562.1"/>
    <property type="molecule type" value="Genomic_DNA"/>
</dbReference>